<dbReference type="PANTHER" id="PTHR13096">
    <property type="entry name" value="MINA53 MYC INDUCED NUCLEAR ANTIGEN"/>
    <property type="match status" value="1"/>
</dbReference>
<keyword evidence="6" id="KW-1185">Reference proteome</keyword>
<keyword evidence="2" id="KW-0479">Metal-binding</keyword>
<dbReference type="InterPro" id="IPR039994">
    <property type="entry name" value="NO66-like"/>
</dbReference>
<comment type="cofactor">
    <cofactor evidence="1">
        <name>Fe(2+)</name>
        <dbReference type="ChEBI" id="CHEBI:29033"/>
    </cofactor>
</comment>
<sequence>MEHRLVRAVEEALGWDGAALLGREFARGSVSDREVLERLLTPSRMLDMVMRRSLANPQFRLFKGGKELHPDAYLNRQVTPRGQAIPIADMRRVGSLLREGATLVLDQSNVFDPTMEVACRAMQWWSREHVQANVYLTTNDASGFDLHWDDHDVLIVQLAGEKQWEVRGASRPVPMFRDAERNNTPSEEIVWIGTMRAGDVMHIPRGYWHAATRVGHGRGHSTHVTFGFAKRTAVSWLTWLADWSRQDEVFRHDLDRWGSPEEQQAQRLSLTAAASQLIDARDPAQFLRLREQEAPPGRHVPFLDIFGPLEAVACVSEFPPLITQDGEAVVVVAAGKKLTFVAKALPGLRLLLSGHPVRLDEAARLVGAEVEALAKILVEEELCAGLTPELFSGYTGLATSAGS</sequence>
<dbReference type="GO" id="GO:0046872">
    <property type="term" value="F:metal ion binding"/>
    <property type="evidence" value="ECO:0007669"/>
    <property type="project" value="UniProtKB-KW"/>
</dbReference>
<dbReference type="eggNOG" id="COG2850">
    <property type="taxonomic scope" value="Bacteria"/>
</dbReference>
<feature type="domain" description="JmjC" evidence="4">
    <location>
        <begin position="101"/>
        <end position="245"/>
    </location>
</feature>
<dbReference type="AlphaFoldDB" id="A0A0T6LNB4"/>
<gene>
    <name evidence="5" type="ORF">AQ490_06780</name>
</gene>
<evidence type="ECO:0000256" key="2">
    <source>
        <dbReference type="ARBA" id="ARBA00022723"/>
    </source>
</evidence>
<evidence type="ECO:0000256" key="3">
    <source>
        <dbReference type="ARBA" id="ARBA00023004"/>
    </source>
</evidence>
<evidence type="ECO:0000256" key="1">
    <source>
        <dbReference type="ARBA" id="ARBA00001954"/>
    </source>
</evidence>
<accession>A0A0T6LNB4</accession>
<reference evidence="5 6" key="1">
    <citation type="submission" date="2015-10" db="EMBL/GenBank/DDBJ databases">
        <title>Draft genome sequence of pyrrolomycin-producing Streptomyces vitaminophilus.</title>
        <authorList>
            <person name="Graham D.E."/>
            <person name="Mahan K.M."/>
            <person name="Klingeman D.M."/>
            <person name="Hettich R.L."/>
            <person name="Parry R.J."/>
        </authorList>
    </citation>
    <scope>NUCLEOTIDE SEQUENCE [LARGE SCALE GENOMIC DNA]</scope>
    <source>
        <strain evidence="5 6">ATCC 31673</strain>
    </source>
</reference>
<organism evidence="5 6">
    <name type="scientific">Wenjunlia vitaminophila</name>
    <name type="common">Streptomyces vitaminophilus</name>
    <dbReference type="NCBI Taxonomy" id="76728"/>
    <lineage>
        <taxon>Bacteria</taxon>
        <taxon>Bacillati</taxon>
        <taxon>Actinomycetota</taxon>
        <taxon>Actinomycetes</taxon>
        <taxon>Kitasatosporales</taxon>
        <taxon>Streptomycetaceae</taxon>
        <taxon>Wenjunlia</taxon>
    </lineage>
</organism>
<dbReference type="Proteomes" id="UP000050867">
    <property type="component" value="Unassembled WGS sequence"/>
</dbReference>
<proteinExistence type="predicted"/>
<dbReference type="Pfam" id="PF08007">
    <property type="entry name" value="JmjC_2"/>
    <property type="match status" value="1"/>
</dbReference>
<dbReference type="PROSITE" id="PS51184">
    <property type="entry name" value="JMJC"/>
    <property type="match status" value="1"/>
</dbReference>
<dbReference type="EMBL" id="LLZU01000036">
    <property type="protein sequence ID" value="KRV47591.1"/>
    <property type="molecule type" value="Genomic_DNA"/>
</dbReference>
<protein>
    <submittedName>
        <fullName evidence="5">Cupin</fullName>
    </submittedName>
</protein>
<dbReference type="SUPFAM" id="SSF51197">
    <property type="entry name" value="Clavaminate synthase-like"/>
    <property type="match status" value="1"/>
</dbReference>
<dbReference type="RefSeq" id="WP_018386184.1">
    <property type="nucleotide sequence ID" value="NZ_LLZU01000036.1"/>
</dbReference>
<dbReference type="InterPro" id="IPR003347">
    <property type="entry name" value="JmjC_dom"/>
</dbReference>
<keyword evidence="3" id="KW-0408">Iron</keyword>
<dbReference type="OrthoDB" id="9764016at2"/>
<comment type="caution">
    <text evidence="5">The sequence shown here is derived from an EMBL/GenBank/DDBJ whole genome shotgun (WGS) entry which is preliminary data.</text>
</comment>
<dbReference type="PANTHER" id="PTHR13096:SF8">
    <property type="entry name" value="RIBOSOMAL OXYGENASE 1"/>
    <property type="match status" value="1"/>
</dbReference>
<name>A0A0T6LNB4_WENVI</name>
<evidence type="ECO:0000313" key="6">
    <source>
        <dbReference type="Proteomes" id="UP000050867"/>
    </source>
</evidence>
<dbReference type="Gene3D" id="2.60.120.650">
    <property type="entry name" value="Cupin"/>
    <property type="match status" value="1"/>
</dbReference>
<dbReference type="STRING" id="76728.AQ490_06780"/>
<evidence type="ECO:0000259" key="4">
    <source>
        <dbReference type="PROSITE" id="PS51184"/>
    </source>
</evidence>
<evidence type="ECO:0000313" key="5">
    <source>
        <dbReference type="EMBL" id="KRV47591.1"/>
    </source>
</evidence>